<keyword evidence="2" id="KW-1185">Reference proteome</keyword>
<sequence length="87" mass="10333">MSRFDGSIVSPDENFTKLVVKARYTWSPTSWIFIWGYAEEVNVSAPHSFPWRLSWLITFLEVDEPQHRSVRVQIRIQTRRSGYDFIP</sequence>
<evidence type="ECO:0000313" key="2">
    <source>
        <dbReference type="Proteomes" id="UP000011668"/>
    </source>
</evidence>
<evidence type="ECO:0000313" key="1">
    <source>
        <dbReference type="EMBL" id="ELU45795.1"/>
    </source>
</evidence>
<reference evidence="1 2" key="1">
    <citation type="journal article" date="2013" name="Nat. Commun.">
        <title>The evolution and pathogenic mechanisms of the rice sheath blight pathogen.</title>
        <authorList>
            <person name="Zheng A."/>
            <person name="Lin R."/>
            <person name="Xu L."/>
            <person name="Qin P."/>
            <person name="Tang C."/>
            <person name="Ai P."/>
            <person name="Zhang D."/>
            <person name="Liu Y."/>
            <person name="Sun Z."/>
            <person name="Feng H."/>
            <person name="Wang Y."/>
            <person name="Chen Y."/>
            <person name="Liang X."/>
            <person name="Fu R."/>
            <person name="Li Q."/>
            <person name="Zhang J."/>
            <person name="Yu X."/>
            <person name="Xie Z."/>
            <person name="Ding L."/>
            <person name="Guan P."/>
            <person name="Tang J."/>
            <person name="Liang Y."/>
            <person name="Wang S."/>
            <person name="Deng Q."/>
            <person name="Li S."/>
            <person name="Zhu J."/>
            <person name="Wang L."/>
            <person name="Liu H."/>
            <person name="Li P."/>
        </authorList>
    </citation>
    <scope>NUCLEOTIDE SEQUENCE [LARGE SCALE GENOMIC DNA]</scope>
    <source>
        <strain evidence="2">AG-1 IA</strain>
    </source>
</reference>
<proteinExistence type="predicted"/>
<dbReference type="HOGENOM" id="CLU_2484853_0_0_1"/>
<dbReference type="Proteomes" id="UP000011668">
    <property type="component" value="Unassembled WGS sequence"/>
</dbReference>
<accession>L8X6J2</accession>
<gene>
    <name evidence="1" type="ORF">AG1IA_00158</name>
</gene>
<name>L8X6J2_THACA</name>
<dbReference type="AlphaFoldDB" id="L8X6J2"/>
<comment type="caution">
    <text evidence="1">The sequence shown here is derived from an EMBL/GenBank/DDBJ whole genome shotgun (WGS) entry which is preliminary data.</text>
</comment>
<protein>
    <submittedName>
        <fullName evidence="1">Uncharacterized protein</fullName>
    </submittedName>
</protein>
<organism evidence="1 2">
    <name type="scientific">Thanatephorus cucumeris (strain AG1-IA)</name>
    <name type="common">Rice sheath blight fungus</name>
    <name type="synonym">Rhizoctonia solani</name>
    <dbReference type="NCBI Taxonomy" id="983506"/>
    <lineage>
        <taxon>Eukaryota</taxon>
        <taxon>Fungi</taxon>
        <taxon>Dikarya</taxon>
        <taxon>Basidiomycota</taxon>
        <taxon>Agaricomycotina</taxon>
        <taxon>Agaricomycetes</taxon>
        <taxon>Cantharellales</taxon>
        <taxon>Ceratobasidiaceae</taxon>
        <taxon>Rhizoctonia</taxon>
        <taxon>Rhizoctonia solani AG-1</taxon>
    </lineage>
</organism>
<dbReference type="EMBL" id="AFRT01000035">
    <property type="protein sequence ID" value="ELU45795.1"/>
    <property type="molecule type" value="Genomic_DNA"/>
</dbReference>